<evidence type="ECO:0000256" key="2">
    <source>
        <dbReference type="ARBA" id="ARBA00023043"/>
    </source>
</evidence>
<dbReference type="InterPro" id="IPR000719">
    <property type="entry name" value="Prot_kinase_dom"/>
</dbReference>
<evidence type="ECO:0000256" key="1">
    <source>
        <dbReference type="ARBA" id="ARBA00022737"/>
    </source>
</evidence>
<feature type="domain" description="Protein kinase" evidence="5">
    <location>
        <begin position="1016"/>
        <end position="1424"/>
    </location>
</feature>
<dbReference type="SMART" id="SM00220">
    <property type="entry name" value="S_TKc"/>
    <property type="match status" value="1"/>
</dbReference>
<dbReference type="PROSITE" id="PS50011">
    <property type="entry name" value="PROTEIN_KINASE_DOM"/>
    <property type="match status" value="1"/>
</dbReference>
<accession>A0AAD3H809</accession>
<dbReference type="SMART" id="SM00248">
    <property type="entry name" value="ANK"/>
    <property type="match status" value="7"/>
</dbReference>
<dbReference type="InterPro" id="IPR052420">
    <property type="entry name" value="Espin/Espin-like"/>
</dbReference>
<comment type="caution">
    <text evidence="6">The sequence shown here is derived from an EMBL/GenBank/DDBJ whole genome shotgun (WGS) entry which is preliminary data.</text>
</comment>
<dbReference type="Pfam" id="PF00023">
    <property type="entry name" value="Ank"/>
    <property type="match status" value="1"/>
</dbReference>
<keyword evidence="4" id="KW-0175">Coiled coil</keyword>
<dbReference type="InterPro" id="IPR002110">
    <property type="entry name" value="Ankyrin_rpt"/>
</dbReference>
<dbReference type="InterPro" id="IPR011009">
    <property type="entry name" value="Kinase-like_dom_sf"/>
</dbReference>
<evidence type="ECO:0000256" key="4">
    <source>
        <dbReference type="SAM" id="Coils"/>
    </source>
</evidence>
<name>A0AAD3H809_9STRA</name>
<dbReference type="GO" id="GO:0004672">
    <property type="term" value="F:protein kinase activity"/>
    <property type="evidence" value="ECO:0007669"/>
    <property type="project" value="InterPro"/>
</dbReference>
<keyword evidence="2 3" id="KW-0040">ANK repeat</keyword>
<reference evidence="6 7" key="1">
    <citation type="journal article" date="2021" name="Sci. Rep.">
        <title>The genome of the diatom Chaetoceros tenuissimus carries an ancient integrated fragment of an extant virus.</title>
        <authorList>
            <person name="Hongo Y."/>
            <person name="Kimura K."/>
            <person name="Takaki Y."/>
            <person name="Yoshida Y."/>
            <person name="Baba S."/>
            <person name="Kobayashi G."/>
            <person name="Nagasaki K."/>
            <person name="Hano T."/>
            <person name="Tomaru Y."/>
        </authorList>
    </citation>
    <scope>NUCLEOTIDE SEQUENCE [LARGE SCALE GENOMIC DNA]</scope>
    <source>
        <strain evidence="6 7">NIES-3715</strain>
    </source>
</reference>
<gene>
    <name evidence="6" type="ORF">CTEN210_10286</name>
</gene>
<dbReference type="GO" id="GO:0005737">
    <property type="term" value="C:cytoplasm"/>
    <property type="evidence" value="ECO:0007669"/>
    <property type="project" value="TreeGrafter"/>
</dbReference>
<dbReference type="Proteomes" id="UP001054902">
    <property type="component" value="Unassembled WGS sequence"/>
</dbReference>
<dbReference type="PANTHER" id="PTHR24153:SF8">
    <property type="entry name" value="FORKED, ISOFORM F"/>
    <property type="match status" value="1"/>
</dbReference>
<dbReference type="SUPFAM" id="SSF48403">
    <property type="entry name" value="Ankyrin repeat"/>
    <property type="match status" value="1"/>
</dbReference>
<evidence type="ECO:0000259" key="5">
    <source>
        <dbReference type="PROSITE" id="PS50011"/>
    </source>
</evidence>
<dbReference type="InterPro" id="IPR036770">
    <property type="entry name" value="Ankyrin_rpt-contain_sf"/>
</dbReference>
<organism evidence="6 7">
    <name type="scientific">Chaetoceros tenuissimus</name>
    <dbReference type="NCBI Taxonomy" id="426638"/>
    <lineage>
        <taxon>Eukaryota</taxon>
        <taxon>Sar</taxon>
        <taxon>Stramenopiles</taxon>
        <taxon>Ochrophyta</taxon>
        <taxon>Bacillariophyta</taxon>
        <taxon>Coscinodiscophyceae</taxon>
        <taxon>Chaetocerotophycidae</taxon>
        <taxon>Chaetocerotales</taxon>
        <taxon>Chaetocerotaceae</taxon>
        <taxon>Chaetoceros</taxon>
    </lineage>
</organism>
<protein>
    <recommendedName>
        <fullName evidence="5">Protein kinase domain-containing protein</fullName>
    </recommendedName>
</protein>
<feature type="repeat" description="ANK" evidence="3">
    <location>
        <begin position="617"/>
        <end position="650"/>
    </location>
</feature>
<dbReference type="EMBL" id="BLLK01000047">
    <property type="protein sequence ID" value="GFH53810.1"/>
    <property type="molecule type" value="Genomic_DNA"/>
</dbReference>
<dbReference type="GO" id="GO:0051017">
    <property type="term" value="P:actin filament bundle assembly"/>
    <property type="evidence" value="ECO:0007669"/>
    <property type="project" value="TreeGrafter"/>
</dbReference>
<evidence type="ECO:0000256" key="3">
    <source>
        <dbReference type="PROSITE-ProRule" id="PRU00023"/>
    </source>
</evidence>
<dbReference type="PANTHER" id="PTHR24153">
    <property type="entry name" value="ESPIN"/>
    <property type="match status" value="1"/>
</dbReference>
<keyword evidence="1" id="KW-0677">Repeat</keyword>
<dbReference type="GO" id="GO:0005524">
    <property type="term" value="F:ATP binding"/>
    <property type="evidence" value="ECO:0007669"/>
    <property type="project" value="InterPro"/>
</dbReference>
<proteinExistence type="predicted"/>
<feature type="coiled-coil region" evidence="4">
    <location>
        <begin position="1825"/>
        <end position="1859"/>
    </location>
</feature>
<keyword evidence="7" id="KW-1185">Reference proteome</keyword>
<evidence type="ECO:0000313" key="6">
    <source>
        <dbReference type="EMBL" id="GFH53810.1"/>
    </source>
</evidence>
<dbReference type="Gene3D" id="1.25.40.20">
    <property type="entry name" value="Ankyrin repeat-containing domain"/>
    <property type="match status" value="2"/>
</dbReference>
<dbReference type="GO" id="GO:0051015">
    <property type="term" value="F:actin filament binding"/>
    <property type="evidence" value="ECO:0007669"/>
    <property type="project" value="TreeGrafter"/>
</dbReference>
<dbReference type="PROSITE" id="PS50297">
    <property type="entry name" value="ANK_REP_REGION"/>
    <property type="match status" value="1"/>
</dbReference>
<sequence>MSVDNYRYKTRLHSLIAKGPVPSRRAWQDSILSYITQHCSVDNDVFKSEKKKSFFVSPLPVNVVPKKSLLDELRTEENGFIPIVFAAYMNCPSDVLAAMCHLFPQGATVPYKDGSLSLHLAARQATGTAGSGKPDPHANDNLRGISILVEAYPMALIKRDEEGRTPLHIVLENHAATRHVELVERLGRAVDEKVWRYEVEAPSEEEEELVRLPVPTVVREKFPDEEEDMDLPDYYVPASAMAIPDRLNGALPIHYAAKNGAPKEVISALIKGFPHSAAAEDHLERTPLHWVFGAGGTNVPTGYAHETIPMHHFHRSSNIINVFLEQKQDIKFDLCRKKDMHVSGRPHRTPLHYAIELLSNNILSPAPSRGDGKGPASCLTIKSLQTLINRNKEALLEKDALGLTPLHILFRSAFQNNSLEYTKMLHIVETGAVNVEPPKEPSYFSPPAVLLDLLMEEVEILESDPNFERTQYTSIKAASDVVDLRGLLPLHYAVLVGATPKVINQMIAKNPKSLTQLSKGNSAKDDKFIRKYYDFVAENNPLFVSSFEASRTPLHMAFASPYMTKLYTTELISNLLRFKAVVEVDDHENLDSLGNPTKKSKNLDINGTIALKMQDAGGNTPLHLAAKNNASLEMLQFLMKYDSEVCMFPNNNGQLPLHLLLDKNFLWVNADLALAHSTKDYSKSDVYASQQTPEFREKVRDLAKKQTMVMRMQKYDLCGAVFAPTTGWTGVTDEEVTLSENNCNIMKKINMFGSAILRHKQSLACVDNIHGMSCIQILVAFNAAPYKVLVDVLKACPESALGKTSKDNYSVFDIHMLRKSIPNEVRKEEIDAWKAVKELLFAYCVFPLDVCARTTSGPIHNARQEKELLTSLENQLLAEISGEGNLSMHTRDNHPVDPIHVKLGFFDKLKMADDQKDDELSVVTERFWVFIATFVNLANPMDQYASYIESILEKLTFTQMERLVKMEMPSWAFKRLFTLEWDTFGYTIDNYANIYAKVYFHKYYNFAGLYDFTPTSNTSILLHRGSTNQSVNILATRKEFKMLKPADAASDFSWMFDPATDVKKRSDYSIEESKVVFKFMTNRYDYEREIKWRKELCNEDSKAGIKDDIVPILSHLDPTAIDGEIDKKYAEERVGARFKAMPLYSKEIASGQTIDLTVYPYALVFPYAAGGTMQDSMTRGTLTPSEAKLCAYKMGLVLDELHQCGLVHGSFSPKNILAFFEGEKGEEHLKLGGLSSVTPMDQDLYKQGAISAGGKCLFDYTALTPEMFMKVNTTQLQKYNIYWQLVREIEGVTVSEEVIKPRFDPITSETYVLKCYCNHEKAMALINSLPYDLASFDRTVDVWAFGVLLFTLLSGGESLFQPNQRTGRVTSMELLAKWDANVAESIVSQYIPDLAAQDLLLHILVPKEDREKLSMKTILSHPFFSDEIHEEIVLMLEKAKEERNTILKLKRREAESKNEFDNVEPLHIGRLTMKNQLRMTNSAHQAIKECFDKSGIFTNTAPYTYMLLPYELTPNAEDRLFPKSNMEMDIALRLGRQLLDLCKVVGFAACYSETLSTKSKSFQKFLSNLFLVDDADLAEIGQKLLATFHLDRKDYNEVATKFAILVKDIVNNDPDTFITNPMKPVVDLLSHFITNILNTFSVTGLAHMYLVDEFSSSIAWDPAIESPYPHVFKEHVSDVVLKALPYMHACVSSGLCAEDGPEGLLKILAEGLYPEEVPESWDSVFAGIPTIPIKRRMVAEAKILHQVCHQMIPKDSPIALNGESEPQFLSSLYSHIDKGKTYAGLRPITDDTGTMWVSVESRRTLLLETAEESRPERIYELYAREEAEMDKMEQKDIRIAQLEKELRRSQRKIEEFRKIEI</sequence>
<dbReference type="Gene3D" id="1.10.510.10">
    <property type="entry name" value="Transferase(Phosphotransferase) domain 1"/>
    <property type="match status" value="1"/>
</dbReference>
<evidence type="ECO:0000313" key="7">
    <source>
        <dbReference type="Proteomes" id="UP001054902"/>
    </source>
</evidence>
<dbReference type="SUPFAM" id="SSF56112">
    <property type="entry name" value="Protein kinase-like (PK-like)"/>
    <property type="match status" value="1"/>
</dbReference>
<dbReference type="PROSITE" id="PS50088">
    <property type="entry name" value="ANK_REPEAT"/>
    <property type="match status" value="1"/>
</dbReference>